<sequence>MASTSSSVEFTSLVTLHHHDFKVERLHMWWDFFSLDEKVHIKDDIGRAISLLTMKVNWDLLQALASFWDPVLRCLSIGGMDLVPTIEEYTELLQPGDLQGGYHVATYQHIFRLSCLPVLEEPVFVGLHWLLHQWQPGMGGATDQGLHASFFKYHHFSFLCCKEIVTLEFVRWREELGSSFLPLPPSKPAVMTLSTRTSLRDLATSDYLSRILDLEQELEEVRDELDAERAARQESEPHYMVYRVENSAALLRGGGKLGFEESGIRRRFHMAVRIELEPLRNWATLRLRNRWLGPKGPGFDVLGIREKLLHQFGTWA</sequence>
<name>A0A2N9F0L4_FAGSY</name>
<evidence type="ECO:0000259" key="2">
    <source>
        <dbReference type="Pfam" id="PF24924"/>
    </source>
</evidence>
<feature type="coiled-coil region" evidence="1">
    <location>
        <begin position="204"/>
        <end position="234"/>
    </location>
</feature>
<dbReference type="InterPro" id="IPR056647">
    <property type="entry name" value="DUF7745"/>
</dbReference>
<protein>
    <recommendedName>
        <fullName evidence="2">DUF7745 domain-containing protein</fullName>
    </recommendedName>
</protein>
<accession>A0A2N9F0L4</accession>
<dbReference type="AlphaFoldDB" id="A0A2N9F0L4"/>
<dbReference type="EMBL" id="OIVN01000714">
    <property type="protein sequence ID" value="SPC84516.1"/>
    <property type="molecule type" value="Genomic_DNA"/>
</dbReference>
<keyword evidence="1" id="KW-0175">Coiled coil</keyword>
<proteinExistence type="predicted"/>
<evidence type="ECO:0000313" key="3">
    <source>
        <dbReference type="EMBL" id="SPC84516.1"/>
    </source>
</evidence>
<reference evidence="3" key="1">
    <citation type="submission" date="2018-02" db="EMBL/GenBank/DDBJ databases">
        <authorList>
            <person name="Cohen D.B."/>
            <person name="Kent A.D."/>
        </authorList>
    </citation>
    <scope>NUCLEOTIDE SEQUENCE</scope>
</reference>
<feature type="domain" description="DUF7745" evidence="2">
    <location>
        <begin position="38"/>
        <end position="94"/>
    </location>
</feature>
<evidence type="ECO:0000256" key="1">
    <source>
        <dbReference type="SAM" id="Coils"/>
    </source>
</evidence>
<gene>
    <name evidence="3" type="ORF">FSB_LOCUS12398</name>
</gene>
<organism evidence="3">
    <name type="scientific">Fagus sylvatica</name>
    <name type="common">Beechnut</name>
    <dbReference type="NCBI Taxonomy" id="28930"/>
    <lineage>
        <taxon>Eukaryota</taxon>
        <taxon>Viridiplantae</taxon>
        <taxon>Streptophyta</taxon>
        <taxon>Embryophyta</taxon>
        <taxon>Tracheophyta</taxon>
        <taxon>Spermatophyta</taxon>
        <taxon>Magnoliopsida</taxon>
        <taxon>eudicotyledons</taxon>
        <taxon>Gunneridae</taxon>
        <taxon>Pentapetalae</taxon>
        <taxon>rosids</taxon>
        <taxon>fabids</taxon>
        <taxon>Fagales</taxon>
        <taxon>Fagaceae</taxon>
        <taxon>Fagus</taxon>
    </lineage>
</organism>
<dbReference type="Pfam" id="PF24924">
    <property type="entry name" value="DUF7745"/>
    <property type="match status" value="1"/>
</dbReference>